<keyword evidence="6" id="KW-1185">Reference proteome</keyword>
<dbReference type="PANTHER" id="PTHR47966">
    <property type="entry name" value="BETA-SITE APP-CLEAVING ENZYME, ISOFORM A-RELATED"/>
    <property type="match status" value="1"/>
</dbReference>
<evidence type="ECO:0000256" key="1">
    <source>
        <dbReference type="ARBA" id="ARBA00007447"/>
    </source>
</evidence>
<dbReference type="InterPro" id="IPR021109">
    <property type="entry name" value="Peptidase_aspartic_dom_sf"/>
</dbReference>
<dbReference type="InterPro" id="IPR033121">
    <property type="entry name" value="PEPTIDASE_A1"/>
</dbReference>
<proteinExistence type="inferred from homology"/>
<dbReference type="Gene3D" id="2.40.70.10">
    <property type="entry name" value="Acid Proteases"/>
    <property type="match status" value="2"/>
</dbReference>
<comment type="similarity">
    <text evidence="1">Belongs to the peptidase A1 family.</text>
</comment>
<keyword evidence="3" id="KW-0732">Signal</keyword>
<feature type="region of interest" description="Disordered" evidence="2">
    <location>
        <begin position="462"/>
        <end position="485"/>
    </location>
</feature>
<evidence type="ECO:0000256" key="3">
    <source>
        <dbReference type="SAM" id="SignalP"/>
    </source>
</evidence>
<feature type="signal peptide" evidence="3">
    <location>
        <begin position="1"/>
        <end position="20"/>
    </location>
</feature>
<dbReference type="PRINTS" id="PR00792">
    <property type="entry name" value="PEPSIN"/>
</dbReference>
<dbReference type="PROSITE" id="PS51767">
    <property type="entry name" value="PEPTIDASE_A1"/>
    <property type="match status" value="1"/>
</dbReference>
<dbReference type="EMBL" id="JASGXD010000001">
    <property type="protein sequence ID" value="KAK6008670.1"/>
    <property type="molecule type" value="Genomic_DNA"/>
</dbReference>
<evidence type="ECO:0000313" key="5">
    <source>
        <dbReference type="EMBL" id="KAK6008670.1"/>
    </source>
</evidence>
<organism evidence="5 6">
    <name type="scientific">Aureobasidium pullulans</name>
    <name type="common">Black yeast</name>
    <name type="synonym">Pullularia pullulans</name>
    <dbReference type="NCBI Taxonomy" id="5580"/>
    <lineage>
        <taxon>Eukaryota</taxon>
        <taxon>Fungi</taxon>
        <taxon>Dikarya</taxon>
        <taxon>Ascomycota</taxon>
        <taxon>Pezizomycotina</taxon>
        <taxon>Dothideomycetes</taxon>
        <taxon>Dothideomycetidae</taxon>
        <taxon>Dothideales</taxon>
        <taxon>Saccotheciaceae</taxon>
        <taxon>Aureobasidium</taxon>
    </lineage>
</organism>
<dbReference type="InterPro" id="IPR001461">
    <property type="entry name" value="Aspartic_peptidase_A1"/>
</dbReference>
<feature type="domain" description="Peptidase A1" evidence="4">
    <location>
        <begin position="43"/>
        <end position="399"/>
    </location>
</feature>
<name>A0ABR0TW30_AURPU</name>
<comment type="caution">
    <text evidence="5">The sequence shown here is derived from an EMBL/GenBank/DDBJ whole genome shotgun (WGS) entry which is preliminary data.</text>
</comment>
<dbReference type="SUPFAM" id="SSF50630">
    <property type="entry name" value="Acid proteases"/>
    <property type="match status" value="1"/>
</dbReference>
<gene>
    <name evidence="5" type="ORF">QM012_000573</name>
</gene>
<evidence type="ECO:0000313" key="6">
    <source>
        <dbReference type="Proteomes" id="UP001341245"/>
    </source>
</evidence>
<feature type="chain" id="PRO_5045440715" description="Peptidase A1 domain-containing protein" evidence="3">
    <location>
        <begin position="21"/>
        <end position="485"/>
    </location>
</feature>
<protein>
    <recommendedName>
        <fullName evidence="4">Peptidase A1 domain-containing protein</fullName>
    </recommendedName>
</protein>
<reference evidence="5 6" key="1">
    <citation type="submission" date="2023-11" db="EMBL/GenBank/DDBJ databases">
        <title>Draft genome sequence and annotation of the polyextremotolerant black yeast-like fungus Aureobasidium pullulans NRRL 62042.</title>
        <authorList>
            <person name="Dielentheis-Frenken M.R.E."/>
            <person name="Wibberg D."/>
            <person name="Blank L.M."/>
            <person name="Tiso T."/>
        </authorList>
    </citation>
    <scope>NUCLEOTIDE SEQUENCE [LARGE SCALE GENOMIC DNA]</scope>
    <source>
        <strain evidence="5 6">NRRL 62042</strain>
    </source>
</reference>
<evidence type="ECO:0000256" key="2">
    <source>
        <dbReference type="SAM" id="MobiDB-lite"/>
    </source>
</evidence>
<accession>A0ABR0TW30</accession>
<dbReference type="Pfam" id="PF00026">
    <property type="entry name" value="Asp"/>
    <property type="match status" value="1"/>
</dbReference>
<dbReference type="Proteomes" id="UP001341245">
    <property type="component" value="Unassembled WGS sequence"/>
</dbReference>
<evidence type="ECO:0000259" key="4">
    <source>
        <dbReference type="PROSITE" id="PS51767"/>
    </source>
</evidence>
<dbReference type="PANTHER" id="PTHR47966:SF51">
    <property type="entry name" value="BETA-SITE APP-CLEAVING ENZYME, ISOFORM A-RELATED"/>
    <property type="match status" value="1"/>
</dbReference>
<sequence length="485" mass="52717">MRFLTEVLISLSLLFCYGTATDHPRTVELALMSSVDNTEGIQYFVNLTVGTPGQLQTVFIDTGSSNTVVFSSNASFNDTPGSVGGTFDSTQSSTFEMIRAGALNLYFGLATTWFNGDYVKDVIQINDLVIKRIPFGLAYRLRASFTPYTGILGLGYSGKMSYKKKHQEASPPNFVEGLVQAGAISSRLYSIYLNTLDQYGSILFGGLDTDKYEGQLTTLNFLHPHGKAKINNFLLYLEEVKVKPYNESYRTILRSTTGNRPYTLPDTGVADWQLPNSAYREVVRYAGGQPSMGLWPGVGYEDIVRPCCEVARGIANTAHFEITFSGNGSNTANLRVDLADLFSPIATKDGSAATDSSSRPMCWLRVREVPGGTTFYTSSSVMRAGYWVFDLDNGQVSLAQAKLGAISSKVVQVDAGPDGLHKAVKDHLRGKIQKDKVEGQMSVSVTYELSTATNTVGYATGAEYSPTPTGTGIYDPSGDYSPPRS</sequence>